<sequence length="1165" mass="132422">MKNSPIKLFPEDSQDSKLLPTNNSHTNSPLPSISANNPLFRISIPSFSKDMEIIRDDGIETGMGRVGFDEESPLSGLLNKYPSNNKDQTYNSFQLKNPSNRSTNNGSPQFNKQTNERKNSIYGKPHINSFSSYSQSPFSTSASNNEKKLNNFSRHKDSITDAEQEVSHSNSKDITPKLSFILNDSPEIRHKTNPQIKDQFLFNRPDKNFNSKNPFINNIDSLPKISDSRINIKPESNTKNIFDLNNKKSNSEGINVYSPKTPKIQPENLSDRDSAINHPPENPDSSQSTSQPHSSQSKISETDIKLGLNSPAKLSSLNQKSKLNSSLSRPGATKLAPPSSFKRIPSTKTDQFPQDISSVLRRPLHNVDSPSVVGSNISRSYTRNFINDNKSAVSSNYTKKTENIRSIPRKPTVKDVPISSSNAEQTRLNNRSIYSQPPVARGRAPTQVSGIAHSNSQRNLINKQFKDPLTPEQAIRTYRGLLSSYECEEMQIFKNIYFVRKAKIRIPPKGIANSGFDDENGDYILQIGDQFIYRYEAIEALGKGSFGQVFRAKDHKTGEIVAIKVIRNRKRFHSQAQIEVGLLERLRQHDIDDCHHILKTIDHFVFRSHLCIVTELLSINLYEWLKANYFIGTPQILLKSFARQLLSSLVFLNQHGIIHCDLKPENILLTKLPPLPPSKKTNSTTSDSRNLHPMAPTVLPMDMARGYYKVKVIDFGSSCFENDKIYTYIQSRFYRSPEVILGLNYGLPIDMWSLGCIIFELLTGTPLFPGENERDQLLAISETIGVPPSYMISNSPRKSEFADIVNGHMNLYSLKPYTTSKGKRRVPGSRPLLNLILRAQDPRFYDFMQRILCWDPLVRLKPHEALNHPWLTGQNVKNLQLKPSAQNYQQYDQGPGNYPQQSGVNRQGFQKNQSSSKTPVGTFPRMLNNQHPLDINTQHINPNEYFKNQGVNNPNKSSPIVSISSLRNNQFQNNANLNNTANMAPLNINNSNINQGIQKYPGPYQASLNNNMQNVERPYNINNRVYAQSRNNKYAETNLNSDNTPKNSQIHQLYNQQPTNQMYKPVLQQQQQQLQQQQQQLQQQQQQQQQLQQQQFQFQQQQQKHSQQLHASNQSRSEYNINGNESNFYTRNNPASGNFMNMKQNSIGSQKNEQNSLNRGLNDSP</sequence>
<comment type="catalytic activity">
    <reaction evidence="8">
        <text>L-seryl-[protein] + ATP = O-phospho-L-seryl-[protein] + ADP + H(+)</text>
        <dbReference type="Rhea" id="RHEA:17989"/>
        <dbReference type="Rhea" id="RHEA-COMP:9863"/>
        <dbReference type="Rhea" id="RHEA-COMP:11604"/>
        <dbReference type="ChEBI" id="CHEBI:15378"/>
        <dbReference type="ChEBI" id="CHEBI:29999"/>
        <dbReference type="ChEBI" id="CHEBI:30616"/>
        <dbReference type="ChEBI" id="CHEBI:83421"/>
        <dbReference type="ChEBI" id="CHEBI:456216"/>
        <dbReference type="EC" id="2.7.12.1"/>
    </reaction>
</comment>
<name>A0A1R1YDY4_9FUNG</name>
<evidence type="ECO:0000256" key="3">
    <source>
        <dbReference type="ARBA" id="ARBA00022527"/>
    </source>
</evidence>
<dbReference type="PROSITE" id="PS00107">
    <property type="entry name" value="PROTEIN_KINASE_ATP"/>
    <property type="match status" value="1"/>
</dbReference>
<evidence type="ECO:0000256" key="10">
    <source>
        <dbReference type="ARBA" id="ARBA00051680"/>
    </source>
</evidence>
<dbReference type="PROSITE" id="PS00108">
    <property type="entry name" value="PROTEIN_KINASE_ST"/>
    <property type="match status" value="1"/>
</dbReference>
<proteinExistence type="inferred from homology"/>
<dbReference type="InterPro" id="IPR017441">
    <property type="entry name" value="Protein_kinase_ATP_BS"/>
</dbReference>
<keyword evidence="12" id="KW-0175">Coiled coil</keyword>
<dbReference type="GO" id="GO:0005856">
    <property type="term" value="C:cytoskeleton"/>
    <property type="evidence" value="ECO:0007669"/>
    <property type="project" value="TreeGrafter"/>
</dbReference>
<reference evidence="15 16" key="1">
    <citation type="submission" date="2017-01" db="EMBL/GenBank/DDBJ databases">
        <authorList>
            <person name="Mah S.A."/>
            <person name="Swanson W.J."/>
            <person name="Moy G.W."/>
            <person name="Vacquier V.D."/>
        </authorList>
    </citation>
    <scope>NUCLEOTIDE SEQUENCE [LARGE SCALE GENOMIC DNA]</scope>
    <source>
        <strain evidence="15 16">GSMNP</strain>
    </source>
</reference>
<evidence type="ECO:0000256" key="6">
    <source>
        <dbReference type="ARBA" id="ARBA00022777"/>
    </source>
</evidence>
<dbReference type="SMART" id="SM00220">
    <property type="entry name" value="S_TKc"/>
    <property type="match status" value="1"/>
</dbReference>
<feature type="region of interest" description="Disordered" evidence="13">
    <location>
        <begin position="203"/>
        <end position="222"/>
    </location>
</feature>
<comment type="similarity">
    <text evidence="1">Belongs to the protein kinase superfamily. CMGC Ser/Thr protein kinase family. MNB/DYRK subfamily.</text>
</comment>
<dbReference type="Proteomes" id="UP000187283">
    <property type="component" value="Unassembled WGS sequence"/>
</dbReference>
<dbReference type="GO" id="GO:0004674">
    <property type="term" value="F:protein serine/threonine kinase activity"/>
    <property type="evidence" value="ECO:0007669"/>
    <property type="project" value="UniProtKB-KW"/>
</dbReference>
<evidence type="ECO:0000256" key="9">
    <source>
        <dbReference type="ARBA" id="ARBA00049308"/>
    </source>
</evidence>
<protein>
    <recommendedName>
        <fullName evidence="2">dual-specificity kinase</fullName>
        <ecNumber evidence="2">2.7.12.1</ecNumber>
    </recommendedName>
</protein>
<dbReference type="CDD" id="cd14210">
    <property type="entry name" value="PKc_DYRK"/>
    <property type="match status" value="1"/>
</dbReference>
<dbReference type="SUPFAM" id="SSF56112">
    <property type="entry name" value="Protein kinase-like (PK-like)"/>
    <property type="match status" value="1"/>
</dbReference>
<feature type="region of interest" description="Disordered" evidence="13">
    <location>
        <begin position="411"/>
        <end position="444"/>
    </location>
</feature>
<evidence type="ECO:0000256" key="5">
    <source>
        <dbReference type="ARBA" id="ARBA00022741"/>
    </source>
</evidence>
<feature type="compositionally biased region" description="Low complexity" evidence="13">
    <location>
        <begin position="315"/>
        <end position="328"/>
    </location>
</feature>
<evidence type="ECO:0000256" key="12">
    <source>
        <dbReference type="SAM" id="Coils"/>
    </source>
</evidence>
<gene>
    <name evidence="15" type="ORF">AYI70_g1108</name>
</gene>
<feature type="region of interest" description="Disordered" evidence="13">
    <location>
        <begin position="888"/>
        <end position="922"/>
    </location>
</feature>
<dbReference type="InterPro" id="IPR000719">
    <property type="entry name" value="Prot_kinase_dom"/>
</dbReference>
<comment type="catalytic activity">
    <reaction evidence="10">
        <text>L-tyrosyl-[protein] + ATP = O-phospho-L-tyrosyl-[protein] + ADP + H(+)</text>
        <dbReference type="Rhea" id="RHEA:10596"/>
        <dbReference type="Rhea" id="RHEA-COMP:10136"/>
        <dbReference type="Rhea" id="RHEA-COMP:20101"/>
        <dbReference type="ChEBI" id="CHEBI:15378"/>
        <dbReference type="ChEBI" id="CHEBI:30616"/>
        <dbReference type="ChEBI" id="CHEBI:46858"/>
        <dbReference type="ChEBI" id="CHEBI:61978"/>
        <dbReference type="ChEBI" id="CHEBI:456216"/>
        <dbReference type="EC" id="2.7.12.1"/>
    </reaction>
</comment>
<dbReference type="GO" id="GO:0005737">
    <property type="term" value="C:cytoplasm"/>
    <property type="evidence" value="ECO:0007669"/>
    <property type="project" value="TreeGrafter"/>
</dbReference>
<feature type="compositionally biased region" description="Polar residues" evidence="13">
    <location>
        <begin position="210"/>
        <end position="220"/>
    </location>
</feature>
<dbReference type="GO" id="GO:0005524">
    <property type="term" value="F:ATP binding"/>
    <property type="evidence" value="ECO:0007669"/>
    <property type="project" value="UniProtKB-UniRule"/>
</dbReference>
<dbReference type="Pfam" id="PF00069">
    <property type="entry name" value="Pkinase"/>
    <property type="match status" value="1"/>
</dbReference>
<keyword evidence="6 15" id="KW-0418">Kinase</keyword>
<evidence type="ECO:0000256" key="13">
    <source>
        <dbReference type="SAM" id="MobiDB-lite"/>
    </source>
</evidence>
<dbReference type="InterPro" id="IPR042521">
    <property type="entry name" value="DYRK"/>
</dbReference>
<evidence type="ECO:0000259" key="14">
    <source>
        <dbReference type="PROSITE" id="PS50011"/>
    </source>
</evidence>
<evidence type="ECO:0000256" key="7">
    <source>
        <dbReference type="ARBA" id="ARBA00022840"/>
    </source>
</evidence>
<dbReference type="OrthoDB" id="9332038at2759"/>
<accession>A0A1R1YDY4</accession>
<dbReference type="Gene3D" id="3.30.200.20">
    <property type="entry name" value="Phosphorylase Kinase, domain 1"/>
    <property type="match status" value="1"/>
</dbReference>
<feature type="compositionally biased region" description="Polar residues" evidence="13">
    <location>
        <begin position="19"/>
        <end position="35"/>
    </location>
</feature>
<evidence type="ECO:0000256" key="1">
    <source>
        <dbReference type="ARBA" id="ARBA00008867"/>
    </source>
</evidence>
<evidence type="ECO:0000256" key="11">
    <source>
        <dbReference type="PROSITE-ProRule" id="PRU10141"/>
    </source>
</evidence>
<feature type="compositionally biased region" description="Polar residues" evidence="13">
    <location>
        <begin position="888"/>
        <end position="919"/>
    </location>
</feature>
<evidence type="ECO:0000313" key="15">
    <source>
        <dbReference type="EMBL" id="OMJ25138.1"/>
    </source>
</evidence>
<dbReference type="AlphaFoldDB" id="A0A1R1YDY4"/>
<organism evidence="15 16">
    <name type="scientific">Smittium culicis</name>
    <dbReference type="NCBI Taxonomy" id="133412"/>
    <lineage>
        <taxon>Eukaryota</taxon>
        <taxon>Fungi</taxon>
        <taxon>Fungi incertae sedis</taxon>
        <taxon>Zoopagomycota</taxon>
        <taxon>Kickxellomycotina</taxon>
        <taxon>Harpellomycetes</taxon>
        <taxon>Harpellales</taxon>
        <taxon>Legeriomycetaceae</taxon>
        <taxon>Smittium</taxon>
    </lineage>
</organism>
<feature type="binding site" evidence="11">
    <location>
        <position position="564"/>
    </location>
    <ligand>
        <name>ATP</name>
        <dbReference type="ChEBI" id="CHEBI:30616"/>
    </ligand>
</feature>
<dbReference type="EMBL" id="LSSN01000222">
    <property type="protein sequence ID" value="OMJ25138.1"/>
    <property type="molecule type" value="Genomic_DNA"/>
</dbReference>
<dbReference type="Gene3D" id="3.30.10.30">
    <property type="entry name" value="DYRK"/>
    <property type="match status" value="1"/>
</dbReference>
<comment type="catalytic activity">
    <reaction evidence="9">
        <text>L-threonyl-[protein] + ATP = O-phospho-L-threonyl-[protein] + ADP + H(+)</text>
        <dbReference type="Rhea" id="RHEA:46608"/>
        <dbReference type="Rhea" id="RHEA-COMP:11060"/>
        <dbReference type="Rhea" id="RHEA-COMP:11605"/>
        <dbReference type="ChEBI" id="CHEBI:15378"/>
        <dbReference type="ChEBI" id="CHEBI:30013"/>
        <dbReference type="ChEBI" id="CHEBI:30616"/>
        <dbReference type="ChEBI" id="CHEBI:61977"/>
        <dbReference type="ChEBI" id="CHEBI:456216"/>
        <dbReference type="EC" id="2.7.12.1"/>
    </reaction>
</comment>
<dbReference type="InterPro" id="IPR011009">
    <property type="entry name" value="Kinase-like_dom_sf"/>
</dbReference>
<feature type="region of interest" description="Disordered" evidence="13">
    <location>
        <begin position="1118"/>
        <end position="1165"/>
    </location>
</feature>
<dbReference type="PANTHER" id="PTHR24058">
    <property type="entry name" value="DUAL SPECIFICITY PROTEIN KINASE"/>
    <property type="match status" value="1"/>
</dbReference>
<dbReference type="Gene3D" id="1.10.510.10">
    <property type="entry name" value="Transferase(Phosphotransferase) domain 1"/>
    <property type="match status" value="1"/>
</dbReference>
<feature type="region of interest" description="Disordered" evidence="13">
    <location>
        <begin position="1"/>
        <end position="35"/>
    </location>
</feature>
<dbReference type="STRING" id="133412.A0A1R1YDY4"/>
<feature type="region of interest" description="Disordered" evidence="13">
    <location>
        <begin position="315"/>
        <end position="352"/>
    </location>
</feature>
<feature type="region of interest" description="Disordered" evidence="13">
    <location>
        <begin position="239"/>
        <end position="300"/>
    </location>
</feature>
<keyword evidence="4" id="KW-0808">Transferase</keyword>
<keyword evidence="7 11" id="KW-0067">ATP-binding</keyword>
<evidence type="ECO:0000313" key="16">
    <source>
        <dbReference type="Proteomes" id="UP000187283"/>
    </source>
</evidence>
<evidence type="ECO:0000256" key="8">
    <source>
        <dbReference type="ARBA" id="ARBA00049003"/>
    </source>
</evidence>
<feature type="compositionally biased region" description="Polar residues" evidence="13">
    <location>
        <begin position="81"/>
        <end position="113"/>
    </location>
</feature>
<dbReference type="InterPro" id="IPR050494">
    <property type="entry name" value="Ser_Thr_dual-spec_kinase"/>
</dbReference>
<evidence type="ECO:0000256" key="2">
    <source>
        <dbReference type="ARBA" id="ARBA00013203"/>
    </source>
</evidence>
<dbReference type="PROSITE" id="PS50011">
    <property type="entry name" value="PROTEIN_KINASE_DOM"/>
    <property type="match status" value="1"/>
</dbReference>
<dbReference type="FunFam" id="3.30.200.20:FF:000087">
    <property type="entry name" value="Dual specificity tyrosine-phosphorylation-regulated kinase 1A"/>
    <property type="match status" value="1"/>
</dbReference>
<dbReference type="PANTHER" id="PTHR24058:SF22">
    <property type="entry name" value="DUAL SPECIFICITY TYROSINE-PHOSPHORYLATION-REGULATED KINASE 4"/>
    <property type="match status" value="1"/>
</dbReference>
<keyword evidence="5 11" id="KW-0547">Nucleotide-binding</keyword>
<dbReference type="GO" id="GO:0004712">
    <property type="term" value="F:protein serine/threonine/tyrosine kinase activity"/>
    <property type="evidence" value="ECO:0007669"/>
    <property type="project" value="UniProtKB-EC"/>
</dbReference>
<feature type="domain" description="Protein kinase" evidence="14">
    <location>
        <begin position="535"/>
        <end position="871"/>
    </location>
</feature>
<dbReference type="InterPro" id="IPR008271">
    <property type="entry name" value="Ser/Thr_kinase_AS"/>
</dbReference>
<dbReference type="EC" id="2.7.12.1" evidence="2"/>
<feature type="compositionally biased region" description="Polar residues" evidence="13">
    <location>
        <begin position="418"/>
        <end position="435"/>
    </location>
</feature>
<feature type="coiled-coil region" evidence="12">
    <location>
        <begin position="1064"/>
        <end position="1104"/>
    </location>
</feature>
<comment type="caution">
    <text evidence="15">The sequence shown here is derived from an EMBL/GenBank/DDBJ whole genome shotgun (WGS) entry which is preliminary data.</text>
</comment>
<keyword evidence="3" id="KW-0723">Serine/threonine-protein kinase</keyword>
<feature type="compositionally biased region" description="Low complexity" evidence="13">
    <location>
        <begin position="285"/>
        <end position="299"/>
    </location>
</feature>
<keyword evidence="16" id="KW-1185">Reference proteome</keyword>
<evidence type="ECO:0000256" key="4">
    <source>
        <dbReference type="ARBA" id="ARBA00022679"/>
    </source>
</evidence>
<feature type="region of interest" description="Disordered" evidence="13">
    <location>
        <begin position="62"/>
        <end position="114"/>
    </location>
</feature>